<sequence>MFPYGKTASNAVAAMSYLAEGSGDPYFRASSVSISKGRNISKPLVAKVLTILSQAGLVGGAPGPGGGYYLAKPASEIFLIDIVRLFEKTEEADRCPFGPHWCGHNDPCPLHDQIVALRESGRTFLDETSLEVFVKNKSSDLV</sequence>
<dbReference type="PANTHER" id="PTHR33221">
    <property type="entry name" value="WINGED HELIX-TURN-HELIX TRANSCRIPTIONAL REGULATOR, RRF2 FAMILY"/>
    <property type="match status" value="1"/>
</dbReference>
<dbReference type="Pfam" id="PF02082">
    <property type="entry name" value="Rrf2"/>
    <property type="match status" value="1"/>
</dbReference>
<dbReference type="NCBIfam" id="TIGR00738">
    <property type="entry name" value="rrf2_super"/>
    <property type="match status" value="1"/>
</dbReference>
<proteinExistence type="predicted"/>
<dbReference type="GO" id="GO:0005829">
    <property type="term" value="C:cytosol"/>
    <property type="evidence" value="ECO:0007669"/>
    <property type="project" value="TreeGrafter"/>
</dbReference>
<evidence type="ECO:0000313" key="1">
    <source>
        <dbReference type="EMBL" id="NDV61266.1"/>
    </source>
</evidence>
<dbReference type="InterPro" id="IPR000944">
    <property type="entry name" value="Tscrpt_reg_Rrf2"/>
</dbReference>
<organism evidence="1 2">
    <name type="scientific">Oceanipulchritudo coccoides</name>
    <dbReference type="NCBI Taxonomy" id="2706888"/>
    <lineage>
        <taxon>Bacteria</taxon>
        <taxon>Pseudomonadati</taxon>
        <taxon>Verrucomicrobiota</taxon>
        <taxon>Opitutia</taxon>
        <taxon>Puniceicoccales</taxon>
        <taxon>Oceanipulchritudinaceae</taxon>
        <taxon>Oceanipulchritudo</taxon>
    </lineage>
</organism>
<protein>
    <submittedName>
        <fullName evidence="1">Rrf2 family transcriptional regulator</fullName>
    </submittedName>
</protein>
<dbReference type="InterPro" id="IPR036390">
    <property type="entry name" value="WH_DNA-bd_sf"/>
</dbReference>
<dbReference type="RefSeq" id="WP_163962044.1">
    <property type="nucleotide sequence ID" value="NZ_JAAGNX010000001.1"/>
</dbReference>
<gene>
    <name evidence="1" type="ORF">G0Q06_02245</name>
</gene>
<dbReference type="SUPFAM" id="SSF46785">
    <property type="entry name" value="Winged helix' DNA-binding domain"/>
    <property type="match status" value="1"/>
</dbReference>
<accession>A0A6B2LYY0</accession>
<dbReference type="Gene3D" id="1.10.10.10">
    <property type="entry name" value="Winged helix-like DNA-binding domain superfamily/Winged helix DNA-binding domain"/>
    <property type="match status" value="1"/>
</dbReference>
<reference evidence="1 2" key="1">
    <citation type="submission" date="2020-02" db="EMBL/GenBank/DDBJ databases">
        <title>Albibacoteraceae fam. nov., the first described family within the subdivision 4 Verrucomicrobia.</title>
        <authorList>
            <person name="Xi F."/>
        </authorList>
    </citation>
    <scope>NUCLEOTIDE SEQUENCE [LARGE SCALE GENOMIC DNA]</scope>
    <source>
        <strain evidence="1 2">CK1056</strain>
    </source>
</reference>
<name>A0A6B2LYY0_9BACT</name>
<dbReference type="PROSITE" id="PS51197">
    <property type="entry name" value="HTH_RRF2_2"/>
    <property type="match status" value="1"/>
</dbReference>
<dbReference type="GO" id="GO:0003700">
    <property type="term" value="F:DNA-binding transcription factor activity"/>
    <property type="evidence" value="ECO:0007669"/>
    <property type="project" value="TreeGrafter"/>
</dbReference>
<dbReference type="Proteomes" id="UP000478417">
    <property type="component" value="Unassembled WGS sequence"/>
</dbReference>
<comment type="caution">
    <text evidence="1">The sequence shown here is derived from an EMBL/GenBank/DDBJ whole genome shotgun (WGS) entry which is preliminary data.</text>
</comment>
<dbReference type="AlphaFoldDB" id="A0A6B2LYY0"/>
<dbReference type="InterPro" id="IPR036388">
    <property type="entry name" value="WH-like_DNA-bd_sf"/>
</dbReference>
<evidence type="ECO:0000313" key="2">
    <source>
        <dbReference type="Proteomes" id="UP000478417"/>
    </source>
</evidence>
<dbReference type="PANTHER" id="PTHR33221:SF13">
    <property type="entry name" value="TRANSCRIPTIONAL REGULATOR-RELATED"/>
    <property type="match status" value="1"/>
</dbReference>
<keyword evidence="2" id="KW-1185">Reference proteome</keyword>
<dbReference type="EMBL" id="JAAGNX010000001">
    <property type="protein sequence ID" value="NDV61266.1"/>
    <property type="molecule type" value="Genomic_DNA"/>
</dbReference>